<dbReference type="InterPro" id="IPR006747">
    <property type="entry name" value="DUF599"/>
</dbReference>
<evidence type="ECO:0000256" key="1">
    <source>
        <dbReference type="SAM" id="Phobius"/>
    </source>
</evidence>
<keyword evidence="1" id="KW-1133">Transmembrane helix</keyword>
<reference evidence="2 3" key="1">
    <citation type="submission" date="2018-09" db="EMBL/GenBank/DDBJ databases">
        <title>A high-quality reference genome of wild soybean provides a powerful tool to mine soybean genomes.</title>
        <authorList>
            <person name="Xie M."/>
            <person name="Chung C.Y.L."/>
            <person name="Li M.-W."/>
            <person name="Wong F.-L."/>
            <person name="Chan T.-F."/>
            <person name="Lam H.-M."/>
        </authorList>
    </citation>
    <scope>NUCLEOTIDE SEQUENCE [LARGE SCALE GENOMIC DNA]</scope>
    <source>
        <strain evidence="3">cv. W05</strain>
        <tissue evidence="2">Hypocotyl of etiolated seedlings</tissue>
    </source>
</reference>
<feature type="transmembrane region" description="Helical" evidence="1">
    <location>
        <begin position="188"/>
        <end position="210"/>
    </location>
</feature>
<sequence length="231" mass="26040">MEWRNYYMDVIFVPFGLGIILAYHVWLWHKSRTQPFTTTFGIDADGRRLWIPAMMKDIDKKNIVAIQSLRNLIMGSTLMATTSMLICTGLGAVISSTYSVKNVINDTIFGAHSDFMVGLKYAIILAILLFSFLFHTFSIGFLNQVNILICTPQDVKSLVTLEYLTQLLDKAILLNTVGNRLFYSALPLLLWIFGPVLTFFSSMAMVLILYNLDFLAGNSNSKIEVFIPNGI</sequence>
<dbReference type="Proteomes" id="UP000289340">
    <property type="component" value="Chromosome 9"/>
</dbReference>
<organism evidence="2 3">
    <name type="scientific">Glycine soja</name>
    <name type="common">Wild soybean</name>
    <dbReference type="NCBI Taxonomy" id="3848"/>
    <lineage>
        <taxon>Eukaryota</taxon>
        <taxon>Viridiplantae</taxon>
        <taxon>Streptophyta</taxon>
        <taxon>Embryophyta</taxon>
        <taxon>Tracheophyta</taxon>
        <taxon>Spermatophyta</taxon>
        <taxon>Magnoliopsida</taxon>
        <taxon>eudicotyledons</taxon>
        <taxon>Gunneridae</taxon>
        <taxon>Pentapetalae</taxon>
        <taxon>rosids</taxon>
        <taxon>fabids</taxon>
        <taxon>Fabales</taxon>
        <taxon>Fabaceae</taxon>
        <taxon>Papilionoideae</taxon>
        <taxon>50 kb inversion clade</taxon>
        <taxon>NPAAA clade</taxon>
        <taxon>indigoferoid/millettioid clade</taxon>
        <taxon>Phaseoleae</taxon>
        <taxon>Glycine</taxon>
        <taxon>Glycine subgen. Soja</taxon>
    </lineage>
</organism>
<dbReference type="PANTHER" id="PTHR31881:SF12">
    <property type="entry name" value="PLANT_F12B17-70 PROTEIN"/>
    <property type="match status" value="1"/>
</dbReference>
<gene>
    <name evidence="2" type="ORF">D0Y65_024326</name>
</gene>
<feature type="transmembrane region" description="Helical" evidence="1">
    <location>
        <begin position="6"/>
        <end position="26"/>
    </location>
</feature>
<protein>
    <recommendedName>
        <fullName evidence="4">DUF599 domain-containing protein</fullName>
    </recommendedName>
</protein>
<proteinExistence type="predicted"/>
<dbReference type="AlphaFoldDB" id="A0A445J1I3"/>
<dbReference type="PANTHER" id="PTHR31881">
    <property type="match status" value="1"/>
</dbReference>
<evidence type="ECO:0008006" key="4">
    <source>
        <dbReference type="Google" id="ProtNLM"/>
    </source>
</evidence>
<accession>A0A445J1I3</accession>
<feature type="transmembrane region" description="Helical" evidence="1">
    <location>
        <begin position="78"/>
        <end position="98"/>
    </location>
</feature>
<keyword evidence="1" id="KW-0472">Membrane</keyword>
<evidence type="ECO:0000313" key="3">
    <source>
        <dbReference type="Proteomes" id="UP000289340"/>
    </source>
</evidence>
<keyword evidence="1" id="KW-0812">Transmembrane</keyword>
<feature type="transmembrane region" description="Helical" evidence="1">
    <location>
        <begin position="118"/>
        <end position="142"/>
    </location>
</feature>
<comment type="caution">
    <text evidence="2">The sequence shown here is derived from an EMBL/GenBank/DDBJ whole genome shotgun (WGS) entry which is preliminary data.</text>
</comment>
<dbReference type="Gramene" id="XM_028324797.1">
    <property type="protein sequence ID" value="XP_028180598.1"/>
    <property type="gene ID" value="LOC114367611"/>
</dbReference>
<evidence type="ECO:0000313" key="2">
    <source>
        <dbReference type="EMBL" id="RZB92264.1"/>
    </source>
</evidence>
<name>A0A445J1I3_GLYSO</name>
<keyword evidence="3" id="KW-1185">Reference proteome</keyword>
<dbReference type="EMBL" id="QZWG01000009">
    <property type="protein sequence ID" value="RZB92264.1"/>
    <property type="molecule type" value="Genomic_DNA"/>
</dbReference>
<dbReference type="Pfam" id="PF04654">
    <property type="entry name" value="DUF599"/>
    <property type="match status" value="1"/>
</dbReference>